<keyword evidence="5" id="KW-0012">Acyltransferase</keyword>
<comment type="cofactor">
    <cofactor evidence="1 5">
        <name>(R)-lipoate</name>
        <dbReference type="ChEBI" id="CHEBI:83088"/>
    </cofactor>
</comment>
<dbReference type="EMBL" id="BAYX01000031">
    <property type="protein sequence ID" value="GAJ97081.1"/>
    <property type="molecule type" value="Genomic_DNA"/>
</dbReference>
<dbReference type="InterPro" id="IPR003016">
    <property type="entry name" value="2-oxoA_DH_lipoyl-BS"/>
</dbReference>
<keyword evidence="3 5" id="KW-0450">Lipoyl</keyword>
<sequence length="422" mass="45354">MSISILLPSLSPSMETGNIVRWLKKEGDEVKIGDVIAEIETDKATMEIEAFDEGTLSRIVWPEGSLDVRVNEVIGILAARGGAVSAAGGVPDAAPSIATAEIEPKTAGAIQTGATTDRVFASPLARRIASEEHIDLSELVGSGPRGRIVRRDVEASVSGRPPALQTPVGEVLPGSARNICWNAEQIIRLYEPGSYEEINLDGMRRTIASRVIEAKRTVPHFYLSIDCDAGALLKLRGELNATQMRPDTPPMKLTVNDFIVKALAISMQELPEANVVWAEDRILRFHHSDIAVAVDGGLHTPVLRRAETKSLSSISSEIKMLAERARADKLAPGDYSGGSASISNLGMYGASNFQPIINLPHAFILGIGAVEERLVSRNGQPTSIRAFTVTMSCDHRVMDGALAARLLATFKAAVQNPMRILI</sequence>
<dbReference type="Pfam" id="PF02817">
    <property type="entry name" value="E3_binding"/>
    <property type="match status" value="1"/>
</dbReference>
<keyword evidence="8" id="KW-0670">Pyruvate</keyword>
<evidence type="ECO:0000313" key="9">
    <source>
        <dbReference type="Proteomes" id="UP000026941"/>
    </source>
</evidence>
<dbReference type="InterPro" id="IPR045257">
    <property type="entry name" value="E2/Pdx1"/>
</dbReference>
<dbReference type="Gene3D" id="2.40.50.100">
    <property type="match status" value="1"/>
</dbReference>
<evidence type="ECO:0000256" key="5">
    <source>
        <dbReference type="RuleBase" id="RU003423"/>
    </source>
</evidence>
<dbReference type="Gene3D" id="3.30.559.10">
    <property type="entry name" value="Chloramphenicol acetyltransferase-like domain"/>
    <property type="match status" value="1"/>
</dbReference>
<dbReference type="Pfam" id="PF00364">
    <property type="entry name" value="Biotin_lipoyl"/>
    <property type="match status" value="1"/>
</dbReference>
<accession>A0AA87Q7J5</accession>
<dbReference type="GO" id="GO:0045254">
    <property type="term" value="C:pyruvate dehydrogenase complex"/>
    <property type="evidence" value="ECO:0007669"/>
    <property type="project" value="InterPro"/>
</dbReference>
<dbReference type="CDD" id="cd06849">
    <property type="entry name" value="lipoyl_domain"/>
    <property type="match status" value="1"/>
</dbReference>
<dbReference type="InterPro" id="IPR023213">
    <property type="entry name" value="CAT-like_dom_sf"/>
</dbReference>
<dbReference type="PROSITE" id="PS50968">
    <property type="entry name" value="BIOTINYL_LIPOYL"/>
    <property type="match status" value="1"/>
</dbReference>
<dbReference type="GO" id="GO:0006086">
    <property type="term" value="P:pyruvate decarboxylation to acetyl-CoA"/>
    <property type="evidence" value="ECO:0007669"/>
    <property type="project" value="InterPro"/>
</dbReference>
<feature type="domain" description="Peripheral subunit-binding (PSBD)" evidence="7">
    <location>
        <begin position="120"/>
        <end position="157"/>
    </location>
</feature>
<dbReference type="InterPro" id="IPR011053">
    <property type="entry name" value="Single_hybrid_motif"/>
</dbReference>
<comment type="function">
    <text evidence="4">The pyruvate dehydrogenase complex catalyzes the overall conversion of pyruvate to acetyl-CoA and CO(2). It contains multiple copies of three enzymatic components: pyruvate dehydrogenase (E1), dihydrolipoamide acetyltransferase (E2) and lipoamide dehydrogenase (E3).</text>
</comment>
<dbReference type="Gene3D" id="4.10.320.10">
    <property type="entry name" value="E3-binding domain"/>
    <property type="match status" value="1"/>
</dbReference>
<organism evidence="8 9">
    <name type="scientific">Rhizobium rhizogenes NBRC 13257</name>
    <dbReference type="NCBI Taxonomy" id="1220581"/>
    <lineage>
        <taxon>Bacteria</taxon>
        <taxon>Pseudomonadati</taxon>
        <taxon>Pseudomonadota</taxon>
        <taxon>Alphaproteobacteria</taxon>
        <taxon>Hyphomicrobiales</taxon>
        <taxon>Rhizobiaceae</taxon>
        <taxon>Rhizobium/Agrobacterium group</taxon>
        <taxon>Rhizobium</taxon>
    </lineage>
</organism>
<dbReference type="InterPro" id="IPR000089">
    <property type="entry name" value="Biotin_lipoyl"/>
</dbReference>
<dbReference type="Pfam" id="PF00198">
    <property type="entry name" value="2-oxoacid_dh"/>
    <property type="match status" value="1"/>
</dbReference>
<evidence type="ECO:0000259" key="7">
    <source>
        <dbReference type="PROSITE" id="PS51826"/>
    </source>
</evidence>
<comment type="similarity">
    <text evidence="2 5">Belongs to the 2-oxoacid dehydrogenase family.</text>
</comment>
<dbReference type="PROSITE" id="PS00189">
    <property type="entry name" value="LIPOYL"/>
    <property type="match status" value="1"/>
</dbReference>
<dbReference type="PANTHER" id="PTHR23151:SF90">
    <property type="entry name" value="DIHYDROLIPOYLLYSINE-RESIDUE ACETYLTRANSFERASE COMPONENT OF PYRUVATE DEHYDROGENASE COMPLEX, MITOCHONDRIAL-RELATED"/>
    <property type="match status" value="1"/>
</dbReference>
<dbReference type="SUPFAM" id="SSF52777">
    <property type="entry name" value="CoA-dependent acyltransferases"/>
    <property type="match status" value="1"/>
</dbReference>
<dbReference type="SUPFAM" id="SSF51230">
    <property type="entry name" value="Single hybrid motif"/>
    <property type="match status" value="1"/>
</dbReference>
<dbReference type="InterPro" id="IPR036625">
    <property type="entry name" value="E3-bd_dom_sf"/>
</dbReference>
<keyword evidence="5" id="KW-0808">Transferase</keyword>
<dbReference type="EC" id="2.3.1.-" evidence="5"/>
<dbReference type="SUPFAM" id="SSF47005">
    <property type="entry name" value="Peripheral subunit-binding domain of 2-oxo acid dehydrogenase complex"/>
    <property type="match status" value="1"/>
</dbReference>
<dbReference type="FunFam" id="2.40.50.100:FF:000010">
    <property type="entry name" value="Acetyltransferase component of pyruvate dehydrogenase complex"/>
    <property type="match status" value="1"/>
</dbReference>
<protein>
    <recommendedName>
        <fullName evidence="5">Dihydrolipoamide acetyltransferase component of pyruvate dehydrogenase complex</fullName>
        <ecNumber evidence="5">2.3.1.-</ecNumber>
    </recommendedName>
</protein>
<dbReference type="Proteomes" id="UP000026941">
    <property type="component" value="Unassembled WGS sequence"/>
</dbReference>
<dbReference type="InterPro" id="IPR004167">
    <property type="entry name" value="PSBD"/>
</dbReference>
<evidence type="ECO:0000256" key="3">
    <source>
        <dbReference type="ARBA" id="ARBA00022823"/>
    </source>
</evidence>
<comment type="caution">
    <text evidence="8">The sequence shown here is derived from an EMBL/GenBank/DDBJ whole genome shotgun (WGS) entry which is preliminary data.</text>
</comment>
<dbReference type="PROSITE" id="PS51826">
    <property type="entry name" value="PSBD"/>
    <property type="match status" value="1"/>
</dbReference>
<dbReference type="PANTHER" id="PTHR23151">
    <property type="entry name" value="DIHYDROLIPOAMIDE ACETYL/SUCCINYL-TRANSFERASE-RELATED"/>
    <property type="match status" value="1"/>
</dbReference>
<name>A0AA87Q7J5_RHIRH</name>
<gene>
    <name evidence="8" type="primary">pdhC</name>
    <name evidence="8" type="ORF">RRH01S_31_00130</name>
</gene>
<evidence type="ECO:0000313" key="8">
    <source>
        <dbReference type="EMBL" id="GAJ97081.1"/>
    </source>
</evidence>
<reference evidence="8 9" key="1">
    <citation type="submission" date="2014-05" db="EMBL/GenBank/DDBJ databases">
        <title>Whole genome shotgun sequence of Rhizobium rhizogenes NBRC 13257.</title>
        <authorList>
            <person name="Katano-Makiyama Y."/>
            <person name="Hosoyama A."/>
            <person name="Hashimoto M."/>
            <person name="Hosoyama Y."/>
            <person name="Noguchi M."/>
            <person name="Tsuchikane K."/>
            <person name="Kimura A."/>
            <person name="Ohji S."/>
            <person name="Ichikawa N."/>
            <person name="Yamazoe A."/>
            <person name="Fujita N."/>
        </authorList>
    </citation>
    <scope>NUCLEOTIDE SEQUENCE [LARGE SCALE GENOMIC DNA]</scope>
    <source>
        <strain evidence="8 9">NBRC 13257</strain>
    </source>
</reference>
<evidence type="ECO:0000259" key="6">
    <source>
        <dbReference type="PROSITE" id="PS50968"/>
    </source>
</evidence>
<dbReference type="AlphaFoldDB" id="A0AA87Q7J5"/>
<evidence type="ECO:0000256" key="1">
    <source>
        <dbReference type="ARBA" id="ARBA00001938"/>
    </source>
</evidence>
<evidence type="ECO:0000256" key="4">
    <source>
        <dbReference type="ARBA" id="ARBA00025211"/>
    </source>
</evidence>
<evidence type="ECO:0000256" key="2">
    <source>
        <dbReference type="ARBA" id="ARBA00007317"/>
    </source>
</evidence>
<dbReference type="GO" id="GO:0016746">
    <property type="term" value="F:acyltransferase activity"/>
    <property type="evidence" value="ECO:0007669"/>
    <property type="project" value="UniProtKB-KW"/>
</dbReference>
<proteinExistence type="inferred from homology"/>
<feature type="domain" description="Lipoyl-binding" evidence="6">
    <location>
        <begin position="2"/>
        <end position="78"/>
    </location>
</feature>
<dbReference type="InterPro" id="IPR001078">
    <property type="entry name" value="2-oxoacid_DH_actylTfrase"/>
</dbReference>
<dbReference type="RefSeq" id="WP_042477618.1">
    <property type="nucleotide sequence ID" value="NZ_BAYX01000031.1"/>
</dbReference>